<keyword evidence="3" id="KW-0040">ANK repeat</keyword>
<dbReference type="eggNOG" id="KOG0502">
    <property type="taxonomic scope" value="Eukaryota"/>
</dbReference>
<dbReference type="InterPro" id="IPR001245">
    <property type="entry name" value="Ser-Thr/Tyr_kinase_cat_dom"/>
</dbReference>
<dbReference type="SMART" id="SM00248">
    <property type="entry name" value="ANK"/>
    <property type="match status" value="6"/>
</dbReference>
<dbReference type="PROSITE" id="PS50297">
    <property type="entry name" value="ANK_REP_REGION"/>
    <property type="match status" value="2"/>
</dbReference>
<dbReference type="Gene3D" id="1.25.40.20">
    <property type="entry name" value="Ankyrin repeat-containing domain"/>
    <property type="match status" value="2"/>
</dbReference>
<dbReference type="PANTHER" id="PTHR10622">
    <property type="entry name" value="HET DOMAIN-CONTAINING PROTEIN"/>
    <property type="match status" value="1"/>
</dbReference>
<dbReference type="SUPFAM" id="SSF48403">
    <property type="entry name" value="Ankyrin repeat"/>
    <property type="match status" value="1"/>
</dbReference>
<dbReference type="PROSITE" id="PS50088">
    <property type="entry name" value="ANK_REPEAT"/>
    <property type="match status" value="5"/>
</dbReference>
<feature type="repeat" description="ANK" evidence="3">
    <location>
        <begin position="913"/>
        <end position="945"/>
    </location>
</feature>
<sequence length="1340" mass="150265">MRLLRWSSQNELSLTDDLDKNIPPYAILSHTWGLDRNEVTFADIQKSQGQSKAGYAKIRFCGEQARKDGIEYFWVDTCCINKDNHVELSKAITLMFSWYRDAKKCYVYLSDVSVRKGDNIGEVQSMWESSLRISRWFTRGWTLQELLAPAIVEFFSQEEDFIGTKQTLAQLIHEVTTLPLAALCGTPLAQFPIDEKIRWTKKRQTRETEDGAYCLLGIFNVFMPLIYGEGDNAFRRLKEEINKQCGSNIAGRLGVIDEVRSLGLCRRLAPLNDVDDFIGRAADVGQTAQVSRLGEPRPAKRVRTSYDVNVSGPSNSRSYGNTTISHMEIMGGHIQQSGQGSEHNSMMISEDKYNFLLKSLLFDRIDFRVNNVKKALLSTCQWLFRHPHFRTWYENGCLAQHSGFLWIKGKPGCGKSTLMKTLFEWLRRRKSKDRVQQTIVPYFFNARASASLEKSSLGLYRTVVHHLLSSYPSIRTLFAEKFALKDPGQLGENWSVEELQEFLYDTIESNESSGLCLLIDALDEAEYEDDVRQMISFLQQLFDRALALGSSCKLHICLSSRHYPHISITRGLSLVVEDQLEHGQDIDNYITKELTCLDGPEKGDLRAEILNKSARIFLWVVLVVQILNKLDDRGVPLSEMKARLKTIPAGLNELFQGILLKSDDGIETSMLFFQWMVFRMRPLQPAELFVAMEYSKSPDNPIRTLPTEISVPAPDRLARFVLNCSRGLVEAVEVAPSQAATVQFIHETVREFLLKENGLASISRALATNSQDQCLLGDIFRSEMRLKLPFLDYAISYLFDHAEQAQQHSISQLAFLKNQIDANGLWLDLHRLWWNVLERYKSKKVTSGVTLIYFIAEQQYSNLLSVLLSVSKPVNTICGTYGSVLQVSSYHGSREIVQMLLDKGAYVNAQGGRYGNALQAASGRGHEKVVQTLLDQGADVHAQGGHYNNALYAASVCGHEKVVQTLLDRGADVNARGRYSNALQAALECGHEKSGHEKVVQTLLDRGADVNAQGGRYGNALYAASDYGHEKVVQTLLDRGADVNAQGGYYGNALQAASVYSHEKVVQTLLDRGADVNTQGGQYGNALQAALECGHEKVDRILGLGRTGVTVQREGIALKLPLKRCTIGPHMEQNEIEFDIAVEAIENEKRVYQRLGKHHSIVDCLDISGVGIQLALMEHGNLQDYLTQNQPSASILLGWFRDMAQALVHIHDRRVIVADIATRNFLVDVNRSVKMSDFSESSILPLSTDMQTADDSGYSIYTDIGQLGTVIYEAVTRQPCSFDLFKGQPPGPATATWPQRTDLPTTDNIWLGSIIERCWTKGALRDARELSAVLDSFSMD</sequence>
<keyword evidence="7" id="KW-1185">Reference proteome</keyword>
<dbReference type="Pfam" id="PF07714">
    <property type="entry name" value="PK_Tyr_Ser-Thr"/>
    <property type="match status" value="1"/>
</dbReference>
<evidence type="ECO:0008006" key="8">
    <source>
        <dbReference type="Google" id="ProtNLM"/>
    </source>
</evidence>
<dbReference type="GeneID" id="19236870"/>
<accession>U1GCR0</accession>
<evidence type="ECO:0000259" key="5">
    <source>
        <dbReference type="PROSITE" id="PS50837"/>
    </source>
</evidence>
<name>U1GCR0_ENDPU</name>
<comment type="similarity">
    <text evidence="1">Belongs to the protein kinase superfamily. TKL Ser/Thr protein kinase family. ROCO subfamily.</text>
</comment>
<dbReference type="Proteomes" id="UP000019373">
    <property type="component" value="Unassembled WGS sequence"/>
</dbReference>
<gene>
    <name evidence="6" type="ORF">EPUS_01815</name>
</gene>
<dbReference type="Pfam" id="PF12796">
    <property type="entry name" value="Ank_2"/>
    <property type="match status" value="2"/>
</dbReference>
<dbReference type="SUPFAM" id="SSF52540">
    <property type="entry name" value="P-loop containing nucleoside triphosphate hydrolases"/>
    <property type="match status" value="1"/>
</dbReference>
<dbReference type="RefSeq" id="XP_007804743.1">
    <property type="nucleotide sequence ID" value="XM_007806552.1"/>
</dbReference>
<dbReference type="HOGENOM" id="CLU_000288_34_14_1"/>
<dbReference type="SUPFAM" id="SSF56112">
    <property type="entry name" value="Protein kinase-like (PK-like)"/>
    <property type="match status" value="1"/>
</dbReference>
<evidence type="ECO:0000259" key="4">
    <source>
        <dbReference type="PROSITE" id="PS50011"/>
    </source>
</evidence>
<feature type="repeat" description="ANK" evidence="3">
    <location>
        <begin position="946"/>
        <end position="978"/>
    </location>
</feature>
<dbReference type="InterPro" id="IPR036770">
    <property type="entry name" value="Ankyrin_rpt-contain_sf"/>
</dbReference>
<dbReference type="Gene3D" id="1.10.510.10">
    <property type="entry name" value="Transferase(Phosphotransferase) domain 1"/>
    <property type="match status" value="1"/>
</dbReference>
<evidence type="ECO:0000313" key="7">
    <source>
        <dbReference type="Proteomes" id="UP000019373"/>
    </source>
</evidence>
<dbReference type="EMBL" id="KE721402">
    <property type="protein sequence ID" value="ERF69486.1"/>
    <property type="molecule type" value="Genomic_DNA"/>
</dbReference>
<dbReference type="InterPro" id="IPR011009">
    <property type="entry name" value="Kinase-like_dom_sf"/>
</dbReference>
<dbReference type="InterPro" id="IPR002110">
    <property type="entry name" value="Ankyrin_rpt"/>
</dbReference>
<feature type="repeat" description="ANK" evidence="3">
    <location>
        <begin position="1049"/>
        <end position="1081"/>
    </location>
</feature>
<evidence type="ECO:0000256" key="2">
    <source>
        <dbReference type="ARBA" id="ARBA00022737"/>
    </source>
</evidence>
<evidence type="ECO:0000313" key="6">
    <source>
        <dbReference type="EMBL" id="ERF69486.1"/>
    </source>
</evidence>
<dbReference type="Pfam" id="PF06985">
    <property type="entry name" value="HET"/>
    <property type="match status" value="1"/>
</dbReference>
<dbReference type="OrthoDB" id="194358at2759"/>
<feature type="domain" description="NACHT" evidence="5">
    <location>
        <begin position="403"/>
        <end position="561"/>
    </location>
</feature>
<dbReference type="Gene3D" id="3.40.50.300">
    <property type="entry name" value="P-loop containing nucleotide triphosphate hydrolases"/>
    <property type="match status" value="1"/>
</dbReference>
<feature type="repeat" description="ANK" evidence="3">
    <location>
        <begin position="1016"/>
        <end position="1048"/>
    </location>
</feature>
<dbReference type="PANTHER" id="PTHR10622:SF11">
    <property type="entry name" value="HET-DOMAIN-CONTAINING PROTEIN"/>
    <property type="match status" value="1"/>
</dbReference>
<dbReference type="Pfam" id="PF00023">
    <property type="entry name" value="Ank"/>
    <property type="match status" value="1"/>
</dbReference>
<feature type="domain" description="Protein kinase" evidence="4">
    <location>
        <begin position="1096"/>
        <end position="1340"/>
    </location>
</feature>
<keyword evidence="2" id="KW-0677">Repeat</keyword>
<protein>
    <recommendedName>
        <fullName evidence="8">Protein kinase domain-containing protein</fullName>
    </recommendedName>
</protein>
<proteinExistence type="inferred from homology"/>
<dbReference type="PROSITE" id="PS50837">
    <property type="entry name" value="NACHT"/>
    <property type="match status" value="1"/>
</dbReference>
<dbReference type="PROSITE" id="PS50011">
    <property type="entry name" value="PROTEIN_KINASE_DOM"/>
    <property type="match status" value="1"/>
</dbReference>
<dbReference type="InterPro" id="IPR007111">
    <property type="entry name" value="NACHT_NTPase"/>
</dbReference>
<dbReference type="Pfam" id="PF24883">
    <property type="entry name" value="NPHP3_N"/>
    <property type="match status" value="1"/>
</dbReference>
<dbReference type="OMA" id="WARSRIT"/>
<dbReference type="InterPro" id="IPR027417">
    <property type="entry name" value="P-loop_NTPase"/>
</dbReference>
<dbReference type="InterPro" id="IPR056884">
    <property type="entry name" value="NPHP3-like_N"/>
</dbReference>
<evidence type="ECO:0000256" key="1">
    <source>
        <dbReference type="ARBA" id="ARBA00008171"/>
    </source>
</evidence>
<dbReference type="InterPro" id="IPR000719">
    <property type="entry name" value="Prot_kinase_dom"/>
</dbReference>
<feature type="repeat" description="ANK" evidence="3">
    <location>
        <begin position="978"/>
        <end position="1015"/>
    </location>
</feature>
<reference evidence="7" key="1">
    <citation type="journal article" date="2014" name="BMC Genomics">
        <title>Genome characteristics reveal the impact of lichenization on lichen-forming fungus Endocarpon pusillum Hedwig (Verrucariales, Ascomycota).</title>
        <authorList>
            <person name="Wang Y.-Y."/>
            <person name="Liu B."/>
            <person name="Zhang X.-Y."/>
            <person name="Zhou Q.-M."/>
            <person name="Zhang T."/>
            <person name="Li H."/>
            <person name="Yu Y.-F."/>
            <person name="Zhang X.-L."/>
            <person name="Hao X.-Y."/>
            <person name="Wang M."/>
            <person name="Wang L."/>
            <person name="Wei J.-C."/>
        </authorList>
    </citation>
    <scope>NUCLEOTIDE SEQUENCE [LARGE SCALE GENOMIC DNA]</scope>
    <source>
        <strain evidence="7">Z07020 / HMAS-L-300199</strain>
    </source>
</reference>
<dbReference type="GO" id="GO:0004672">
    <property type="term" value="F:protein kinase activity"/>
    <property type="evidence" value="ECO:0007669"/>
    <property type="project" value="InterPro"/>
</dbReference>
<dbReference type="GO" id="GO:0005524">
    <property type="term" value="F:ATP binding"/>
    <property type="evidence" value="ECO:0007669"/>
    <property type="project" value="InterPro"/>
</dbReference>
<evidence type="ECO:0000256" key="3">
    <source>
        <dbReference type="PROSITE-ProRule" id="PRU00023"/>
    </source>
</evidence>
<dbReference type="InterPro" id="IPR010730">
    <property type="entry name" value="HET"/>
</dbReference>
<organism evidence="6 7">
    <name type="scientific">Endocarpon pusillum (strain Z07020 / HMAS-L-300199)</name>
    <name type="common">Lichen-forming fungus</name>
    <dbReference type="NCBI Taxonomy" id="1263415"/>
    <lineage>
        <taxon>Eukaryota</taxon>
        <taxon>Fungi</taxon>
        <taxon>Dikarya</taxon>
        <taxon>Ascomycota</taxon>
        <taxon>Pezizomycotina</taxon>
        <taxon>Eurotiomycetes</taxon>
        <taxon>Chaetothyriomycetidae</taxon>
        <taxon>Verrucariales</taxon>
        <taxon>Verrucariaceae</taxon>
        <taxon>Endocarpon</taxon>
    </lineage>
</organism>